<dbReference type="InterPro" id="IPR000551">
    <property type="entry name" value="MerR-type_HTH_dom"/>
</dbReference>
<dbReference type="AlphaFoldDB" id="A0A7W7F078"/>
<dbReference type="PANTHER" id="PTHR30204">
    <property type="entry name" value="REDOX-CYCLING DRUG-SENSING TRANSCRIPTIONAL ACTIVATOR SOXR"/>
    <property type="match status" value="1"/>
</dbReference>
<sequence length="132" mass="15336">MSQDDRDLRGIQEVATSLGVTQRTLRFYEDRGLIQPLRIGSTRVYTRRDTARMQLILRGKRLGFSLREIEEFLDLYDADPQHVEQMRRLAGRCRERIDELEAQRHAIDQTLVELATIEREALARIEEPVAGG</sequence>
<evidence type="ECO:0000256" key="1">
    <source>
        <dbReference type="ARBA" id="ARBA00023125"/>
    </source>
</evidence>
<dbReference type="GO" id="GO:0003677">
    <property type="term" value="F:DNA binding"/>
    <property type="evidence" value="ECO:0007669"/>
    <property type="project" value="UniProtKB-KW"/>
</dbReference>
<dbReference type="InterPro" id="IPR009061">
    <property type="entry name" value="DNA-bd_dom_put_sf"/>
</dbReference>
<evidence type="ECO:0000256" key="2">
    <source>
        <dbReference type="SAM" id="Coils"/>
    </source>
</evidence>
<evidence type="ECO:0000313" key="5">
    <source>
        <dbReference type="Proteomes" id="UP000574769"/>
    </source>
</evidence>
<name>A0A7W7F078_9SPHN</name>
<dbReference type="CDD" id="cd04776">
    <property type="entry name" value="HTH_GnyR"/>
    <property type="match status" value="1"/>
</dbReference>
<dbReference type="EMBL" id="JACHNY010000004">
    <property type="protein sequence ID" value="MBB4618095.1"/>
    <property type="molecule type" value="Genomic_DNA"/>
</dbReference>
<dbReference type="InterPro" id="IPR047057">
    <property type="entry name" value="MerR_fam"/>
</dbReference>
<dbReference type="Proteomes" id="UP000574769">
    <property type="component" value="Unassembled WGS sequence"/>
</dbReference>
<keyword evidence="5" id="KW-1185">Reference proteome</keyword>
<keyword evidence="1 4" id="KW-0238">DNA-binding</keyword>
<dbReference type="SMART" id="SM00422">
    <property type="entry name" value="HTH_MERR"/>
    <property type="match status" value="1"/>
</dbReference>
<evidence type="ECO:0000259" key="3">
    <source>
        <dbReference type="PROSITE" id="PS50937"/>
    </source>
</evidence>
<protein>
    <submittedName>
        <fullName evidence="4">DNA-binding transcriptional MerR regulator</fullName>
    </submittedName>
</protein>
<dbReference type="PROSITE" id="PS50937">
    <property type="entry name" value="HTH_MERR_2"/>
    <property type="match status" value="1"/>
</dbReference>
<reference evidence="4 5" key="1">
    <citation type="submission" date="2020-08" db="EMBL/GenBank/DDBJ databases">
        <title>Genomic Encyclopedia of Type Strains, Phase IV (KMG-IV): sequencing the most valuable type-strain genomes for metagenomic binning, comparative biology and taxonomic classification.</title>
        <authorList>
            <person name="Goeker M."/>
        </authorList>
    </citation>
    <scope>NUCLEOTIDE SEQUENCE [LARGE SCALE GENOMIC DNA]</scope>
    <source>
        <strain evidence="4 5">DSM 15867</strain>
    </source>
</reference>
<dbReference type="PANTHER" id="PTHR30204:SF58">
    <property type="entry name" value="HTH-TYPE TRANSCRIPTIONAL REGULATOR YFMP"/>
    <property type="match status" value="1"/>
</dbReference>
<accession>A0A7W7F078</accession>
<comment type="caution">
    <text evidence="4">The sequence shown here is derived from an EMBL/GenBank/DDBJ whole genome shotgun (WGS) entry which is preliminary data.</text>
</comment>
<gene>
    <name evidence="4" type="ORF">GGQ96_002231</name>
</gene>
<dbReference type="GO" id="GO:0003700">
    <property type="term" value="F:DNA-binding transcription factor activity"/>
    <property type="evidence" value="ECO:0007669"/>
    <property type="project" value="InterPro"/>
</dbReference>
<evidence type="ECO:0000313" key="4">
    <source>
        <dbReference type="EMBL" id="MBB4618095.1"/>
    </source>
</evidence>
<dbReference type="SUPFAM" id="SSF46955">
    <property type="entry name" value="Putative DNA-binding domain"/>
    <property type="match status" value="1"/>
</dbReference>
<keyword evidence="2" id="KW-0175">Coiled coil</keyword>
<dbReference type="Gene3D" id="1.10.1660.10">
    <property type="match status" value="1"/>
</dbReference>
<organism evidence="4 5">
    <name type="scientific">Sphingomonas abaci</name>
    <dbReference type="NCBI Taxonomy" id="237611"/>
    <lineage>
        <taxon>Bacteria</taxon>
        <taxon>Pseudomonadati</taxon>
        <taxon>Pseudomonadota</taxon>
        <taxon>Alphaproteobacteria</taxon>
        <taxon>Sphingomonadales</taxon>
        <taxon>Sphingomonadaceae</taxon>
        <taxon>Sphingomonas</taxon>
    </lineage>
</organism>
<dbReference type="Pfam" id="PF13411">
    <property type="entry name" value="MerR_1"/>
    <property type="match status" value="1"/>
</dbReference>
<feature type="domain" description="HTH merR-type" evidence="3">
    <location>
        <begin position="11"/>
        <end position="75"/>
    </location>
</feature>
<proteinExistence type="predicted"/>
<feature type="coiled-coil region" evidence="2">
    <location>
        <begin position="83"/>
        <end position="120"/>
    </location>
</feature>